<evidence type="ECO:0000313" key="2">
    <source>
        <dbReference type="EMBL" id="KAJ9557537.1"/>
    </source>
</evidence>
<feature type="region of interest" description="Disordered" evidence="1">
    <location>
        <begin position="97"/>
        <end position="121"/>
    </location>
</feature>
<name>A0AA38WEC7_9ASTR</name>
<dbReference type="AlphaFoldDB" id="A0AA38WEC7"/>
<proteinExistence type="predicted"/>
<evidence type="ECO:0000256" key="1">
    <source>
        <dbReference type="SAM" id="MobiDB-lite"/>
    </source>
</evidence>
<protein>
    <submittedName>
        <fullName evidence="2">Uncharacterized protein</fullName>
    </submittedName>
</protein>
<comment type="caution">
    <text evidence="2">The sequence shown here is derived from an EMBL/GenBank/DDBJ whole genome shotgun (WGS) entry which is preliminary data.</text>
</comment>
<dbReference type="Proteomes" id="UP001172457">
    <property type="component" value="Chromosome 3"/>
</dbReference>
<keyword evidence="3" id="KW-1185">Reference proteome</keyword>
<dbReference type="EMBL" id="JARYMX010000003">
    <property type="protein sequence ID" value="KAJ9557537.1"/>
    <property type="molecule type" value="Genomic_DNA"/>
</dbReference>
<evidence type="ECO:0000313" key="3">
    <source>
        <dbReference type="Proteomes" id="UP001172457"/>
    </source>
</evidence>
<gene>
    <name evidence="2" type="ORF">OSB04_012151</name>
</gene>
<organism evidence="2 3">
    <name type="scientific">Centaurea solstitialis</name>
    <name type="common">yellow star-thistle</name>
    <dbReference type="NCBI Taxonomy" id="347529"/>
    <lineage>
        <taxon>Eukaryota</taxon>
        <taxon>Viridiplantae</taxon>
        <taxon>Streptophyta</taxon>
        <taxon>Embryophyta</taxon>
        <taxon>Tracheophyta</taxon>
        <taxon>Spermatophyta</taxon>
        <taxon>Magnoliopsida</taxon>
        <taxon>eudicotyledons</taxon>
        <taxon>Gunneridae</taxon>
        <taxon>Pentapetalae</taxon>
        <taxon>asterids</taxon>
        <taxon>campanulids</taxon>
        <taxon>Asterales</taxon>
        <taxon>Asteraceae</taxon>
        <taxon>Carduoideae</taxon>
        <taxon>Cardueae</taxon>
        <taxon>Centaureinae</taxon>
        <taxon>Centaurea</taxon>
    </lineage>
</organism>
<sequence>MKKIKSSLAWLRSARGYSLWLFQTTSLSLWITATPLWNCGIKRGQHVVTSNHVYVDYSGSRDDIVVDLYGSLASQESLVMQVKRSIGGPLALVAEGIKGKEKEPKTEEKKKKEKGSSDREW</sequence>
<reference evidence="2" key="1">
    <citation type="submission" date="2023-03" db="EMBL/GenBank/DDBJ databases">
        <title>Chromosome-scale reference genome and RAD-based genetic map of yellow starthistle (Centaurea solstitialis) reveal putative structural variation and QTLs associated with invader traits.</title>
        <authorList>
            <person name="Reatini B."/>
            <person name="Cang F.A."/>
            <person name="Jiang Q."/>
            <person name="Mckibben M.T.W."/>
            <person name="Barker M.S."/>
            <person name="Rieseberg L.H."/>
            <person name="Dlugosch K.M."/>
        </authorList>
    </citation>
    <scope>NUCLEOTIDE SEQUENCE</scope>
    <source>
        <strain evidence="2">CAN-66</strain>
        <tissue evidence="2">Leaf</tissue>
    </source>
</reference>
<accession>A0AA38WEC7</accession>